<dbReference type="GO" id="GO:0044666">
    <property type="term" value="C:MLL3/4 complex"/>
    <property type="evidence" value="ECO:0007669"/>
    <property type="project" value="TreeGrafter"/>
</dbReference>
<evidence type="ECO:0000256" key="9">
    <source>
        <dbReference type="ARBA" id="ARBA00023242"/>
    </source>
</evidence>
<feature type="domain" description="JmjC" evidence="12">
    <location>
        <begin position="347"/>
        <end position="510"/>
    </location>
</feature>
<keyword evidence="7" id="KW-0560">Oxidoreductase</keyword>
<evidence type="ECO:0000256" key="5">
    <source>
        <dbReference type="ARBA" id="ARBA00022853"/>
    </source>
</evidence>
<dbReference type="GO" id="GO:0000978">
    <property type="term" value="F:RNA polymerase II cis-regulatory region sequence-specific DNA binding"/>
    <property type="evidence" value="ECO:0007669"/>
    <property type="project" value="TreeGrafter"/>
</dbReference>
<dbReference type="Proteomes" id="UP000494206">
    <property type="component" value="Unassembled WGS sequence"/>
</dbReference>
<dbReference type="GO" id="GO:0071558">
    <property type="term" value="F:histone H3K27me2/H3K27me3 demethylase activity"/>
    <property type="evidence" value="ECO:0007669"/>
    <property type="project" value="TreeGrafter"/>
</dbReference>
<keyword evidence="5" id="KW-0156">Chromatin regulator</keyword>
<evidence type="ECO:0000256" key="2">
    <source>
        <dbReference type="ARBA" id="ARBA00004123"/>
    </source>
</evidence>
<keyword evidence="8" id="KW-0408">Iron</keyword>
<evidence type="ECO:0000256" key="4">
    <source>
        <dbReference type="ARBA" id="ARBA00022833"/>
    </source>
</evidence>
<dbReference type="Gene3D" id="2.60.120.650">
    <property type="entry name" value="Cupin"/>
    <property type="match status" value="1"/>
</dbReference>
<evidence type="ECO:0000256" key="6">
    <source>
        <dbReference type="ARBA" id="ARBA00022964"/>
    </source>
</evidence>
<dbReference type="Gene3D" id="2.10.110.20">
    <property type="match status" value="1"/>
</dbReference>
<reference evidence="13 14" key="1">
    <citation type="submission" date="2020-04" db="EMBL/GenBank/DDBJ databases">
        <authorList>
            <person name="Laetsch R D."/>
            <person name="Stevens L."/>
            <person name="Kumar S."/>
            <person name="Blaxter L. M."/>
        </authorList>
    </citation>
    <scope>NUCLEOTIDE SEQUENCE [LARGE SCALE GENOMIC DNA]</scope>
</reference>
<comment type="caution">
    <text evidence="13">The sequence shown here is derived from an EMBL/GenBank/DDBJ whole genome shotgun (WGS) entry which is preliminary data.</text>
</comment>
<dbReference type="InterPro" id="IPR051630">
    <property type="entry name" value="Corepressor-Demethylase"/>
</dbReference>
<comment type="cofactor">
    <cofactor evidence="1">
        <name>Fe(2+)</name>
        <dbReference type="ChEBI" id="CHEBI:29033"/>
    </cofactor>
</comment>
<keyword evidence="9" id="KW-0539">Nucleus</keyword>
<name>A0A8S1FDB9_9PELO</name>
<dbReference type="InterPro" id="IPR003347">
    <property type="entry name" value="JmjC_dom"/>
</dbReference>
<feature type="region of interest" description="Disordered" evidence="11">
    <location>
        <begin position="271"/>
        <end position="304"/>
    </location>
</feature>
<dbReference type="InterPro" id="IPR046941">
    <property type="entry name" value="KDM6_GATAL_sf"/>
</dbReference>
<evidence type="ECO:0000256" key="1">
    <source>
        <dbReference type="ARBA" id="ARBA00001954"/>
    </source>
</evidence>
<feature type="compositionally biased region" description="Polar residues" evidence="11">
    <location>
        <begin position="274"/>
        <end position="283"/>
    </location>
</feature>
<dbReference type="PROSITE" id="PS51184">
    <property type="entry name" value="JMJC"/>
    <property type="match status" value="1"/>
</dbReference>
<comment type="similarity">
    <text evidence="10">Belongs to the UTX family.</text>
</comment>
<keyword evidence="4" id="KW-0862">Zinc</keyword>
<protein>
    <recommendedName>
        <fullName evidence="12">JmjC domain-containing protein</fullName>
    </recommendedName>
</protein>
<evidence type="ECO:0000256" key="3">
    <source>
        <dbReference type="ARBA" id="ARBA00022723"/>
    </source>
</evidence>
<dbReference type="EMBL" id="CADEPM010000010">
    <property type="protein sequence ID" value="CAB3410506.1"/>
    <property type="molecule type" value="Genomic_DNA"/>
</dbReference>
<dbReference type="Pfam" id="PF02373">
    <property type="entry name" value="JmjC"/>
    <property type="match status" value="1"/>
</dbReference>
<keyword evidence="14" id="KW-1185">Reference proteome</keyword>
<dbReference type="OrthoDB" id="418911at2759"/>
<keyword evidence="6" id="KW-0223">Dioxygenase</keyword>
<dbReference type="SUPFAM" id="SSF51197">
    <property type="entry name" value="Clavaminate synthase-like"/>
    <property type="match status" value="1"/>
</dbReference>
<dbReference type="Pfam" id="PF21322">
    <property type="entry name" value="KDM6_C-hel"/>
    <property type="match status" value="1"/>
</dbReference>
<dbReference type="PANTHER" id="PTHR14017:SF1">
    <property type="entry name" value="LD02225P"/>
    <property type="match status" value="1"/>
</dbReference>
<evidence type="ECO:0000313" key="13">
    <source>
        <dbReference type="EMBL" id="CAB3410506.1"/>
    </source>
</evidence>
<organism evidence="13 14">
    <name type="scientific">Caenorhabditis bovis</name>
    <dbReference type="NCBI Taxonomy" id="2654633"/>
    <lineage>
        <taxon>Eukaryota</taxon>
        <taxon>Metazoa</taxon>
        <taxon>Ecdysozoa</taxon>
        <taxon>Nematoda</taxon>
        <taxon>Chromadorea</taxon>
        <taxon>Rhabditida</taxon>
        <taxon>Rhabditina</taxon>
        <taxon>Rhabditomorpha</taxon>
        <taxon>Rhabditoidea</taxon>
        <taxon>Rhabditidae</taxon>
        <taxon>Peloderinae</taxon>
        <taxon>Caenorhabditis</taxon>
    </lineage>
</organism>
<dbReference type="Gene3D" id="1.20.58.1370">
    <property type="match status" value="1"/>
</dbReference>
<dbReference type="AlphaFoldDB" id="A0A8S1FDB9"/>
<dbReference type="GO" id="GO:0046872">
    <property type="term" value="F:metal ion binding"/>
    <property type="evidence" value="ECO:0007669"/>
    <property type="project" value="UniProtKB-KW"/>
</dbReference>
<evidence type="ECO:0000259" key="12">
    <source>
        <dbReference type="PROSITE" id="PS51184"/>
    </source>
</evidence>
<dbReference type="PANTHER" id="PTHR14017">
    <property type="entry name" value="LYSINE-SPECIFIC DEMETHYLASE"/>
    <property type="match status" value="1"/>
</dbReference>
<evidence type="ECO:0000313" key="14">
    <source>
        <dbReference type="Proteomes" id="UP000494206"/>
    </source>
</evidence>
<evidence type="ECO:0000256" key="7">
    <source>
        <dbReference type="ARBA" id="ARBA00023002"/>
    </source>
</evidence>
<keyword evidence="3" id="KW-0479">Metal-binding</keyword>
<evidence type="ECO:0000256" key="10">
    <source>
        <dbReference type="ARBA" id="ARBA00034483"/>
    </source>
</evidence>
<dbReference type="InterPro" id="IPR048562">
    <property type="entry name" value="KDM6A_B-like_C-hel"/>
</dbReference>
<dbReference type="GO" id="GO:0031490">
    <property type="term" value="F:chromatin DNA binding"/>
    <property type="evidence" value="ECO:0007669"/>
    <property type="project" value="TreeGrafter"/>
</dbReference>
<gene>
    <name evidence="13" type="ORF">CBOVIS_LOCUS12025</name>
</gene>
<sequence length="643" mass="73432">MSFNTNQVQIVKAIVNGGMDMQDRMVKKIFENVDVEKCLNASLKTDNFIVRNISETPAMTDAEFCKALHDITPLGRRLINEEGDSKAMSDFPLKFNLLAPLKVKEDKVNGALIVDMAAKRCQTKRQNEVFVENASPPDPPRVPKEKPDAAPLSLFLPTPLLICKDASDANSTQLRQICQLSDIVVVRGLVDSLGIDMAKFSTKALCEKGKTDILESRLQKRMPSHFNFNDNGKITWTYESIQDEKGYTLEEYFNYQEKMLRKAIEEEYERHCGSGSQHAQNSAGRGGEVKRMKLNDDNDKNSERNEIEEIPEAHEGDENDHNEKKAFIIAADEIVFGTNFDLSDSSKWGEQCDELMKLPALFRHKSEENFLAFLRHHILGMNRVQMYIKIPGSRTPAHQENNNMASVNLNVGPGDCEWFAVPYKYWGPIMRLCTKNRINFREGAYWPCLEDLQNARIPIYRFTQKAGDLVFLNGGCIHWVQATGWCNNVSWNIGPMNIFQLRTSLISYEFNKTVNFQSLVPMQALAWELADKFEFSNHQLFVEVRSILIKSLAFAKMTRDYAVSHNIKIKKDDRPSDCFSVWCTYCNQESFNFSFIPKASKETSTEACVFCAKSKGIEKFVLYEQLRINDLKGKFDGIKFTSN</sequence>
<evidence type="ECO:0000256" key="8">
    <source>
        <dbReference type="ARBA" id="ARBA00023004"/>
    </source>
</evidence>
<feature type="compositionally biased region" description="Basic and acidic residues" evidence="11">
    <location>
        <begin position="287"/>
        <end position="304"/>
    </location>
</feature>
<dbReference type="SMART" id="SM00558">
    <property type="entry name" value="JmjC"/>
    <property type="match status" value="1"/>
</dbReference>
<dbReference type="GO" id="GO:0010468">
    <property type="term" value="P:regulation of gene expression"/>
    <property type="evidence" value="ECO:0007669"/>
    <property type="project" value="TreeGrafter"/>
</dbReference>
<evidence type="ECO:0000256" key="11">
    <source>
        <dbReference type="SAM" id="MobiDB-lite"/>
    </source>
</evidence>
<proteinExistence type="inferred from homology"/>
<accession>A0A8S1FDB9</accession>
<comment type="subcellular location">
    <subcellularLocation>
        <location evidence="2">Nucleus</location>
    </subcellularLocation>
</comment>